<evidence type="ECO:0008006" key="17">
    <source>
        <dbReference type="Google" id="ProtNLM"/>
    </source>
</evidence>
<keyword evidence="2 11" id="KW-0812">Transmembrane</keyword>
<feature type="domain" description="Ig-like" evidence="13">
    <location>
        <begin position="707"/>
        <end position="800"/>
    </location>
</feature>
<dbReference type="InterPro" id="IPR013783">
    <property type="entry name" value="Ig-like_fold"/>
</dbReference>
<reference evidence="16" key="1">
    <citation type="journal article" date="2013" name="Genome Biol.">
        <title>Draft genome of the mountain pine beetle, Dendroctonus ponderosae Hopkins, a major forest pest.</title>
        <authorList>
            <person name="Keeling C.I."/>
            <person name="Yuen M.M."/>
            <person name="Liao N.Y."/>
            <person name="Docking T.R."/>
            <person name="Chan S.K."/>
            <person name="Taylor G.A."/>
            <person name="Palmquist D.L."/>
            <person name="Jackman S.D."/>
            <person name="Nguyen A."/>
            <person name="Li M."/>
            <person name="Henderson H."/>
            <person name="Janes J.K."/>
            <person name="Zhao Y."/>
            <person name="Pandoh P."/>
            <person name="Moore R."/>
            <person name="Sperling F.A."/>
            <person name="Huber D.P."/>
            <person name="Birol I."/>
            <person name="Jones S.J."/>
            <person name="Bohlmann J."/>
        </authorList>
    </citation>
    <scope>NUCLEOTIDE SEQUENCE</scope>
</reference>
<feature type="signal peptide" evidence="12">
    <location>
        <begin position="1"/>
        <end position="17"/>
    </location>
</feature>
<dbReference type="FunFam" id="2.60.40.10:FF:000302">
    <property type="entry name" value="Down syndrome cell adhesion molecule, isoform D"/>
    <property type="match status" value="1"/>
</dbReference>
<evidence type="ECO:0000259" key="13">
    <source>
        <dbReference type="PROSITE" id="PS50835"/>
    </source>
</evidence>
<evidence type="ECO:0000259" key="14">
    <source>
        <dbReference type="PROSITE" id="PS50853"/>
    </source>
</evidence>
<keyword evidence="5" id="KW-0130">Cell adhesion</keyword>
<dbReference type="FunFam" id="2.60.40.10:FF:000311">
    <property type="entry name" value="Down syndrome cell adhesion molecule, isoform D"/>
    <property type="match status" value="1"/>
</dbReference>
<feature type="region of interest" description="Disordered" evidence="10">
    <location>
        <begin position="1802"/>
        <end position="1821"/>
    </location>
</feature>
<dbReference type="PROSITE" id="PS50835">
    <property type="entry name" value="IG_LIKE"/>
    <property type="match status" value="9"/>
</dbReference>
<feature type="domain" description="Ig-like" evidence="13">
    <location>
        <begin position="336"/>
        <end position="415"/>
    </location>
</feature>
<dbReference type="FunFam" id="2.60.40.10:FF:000410">
    <property type="entry name" value="Down syndrome cell adhesion molecule, isoform H"/>
    <property type="match status" value="1"/>
</dbReference>
<feature type="domain" description="Ig-like" evidence="13">
    <location>
        <begin position="423"/>
        <end position="516"/>
    </location>
</feature>
<feature type="domain" description="Fibronectin type-III" evidence="14">
    <location>
        <begin position="1404"/>
        <end position="1497"/>
    </location>
</feature>
<dbReference type="GO" id="GO:0016020">
    <property type="term" value="C:membrane"/>
    <property type="evidence" value="ECO:0007669"/>
    <property type="project" value="UniProtKB-SubCell"/>
</dbReference>
<evidence type="ECO:0000313" key="15">
    <source>
        <dbReference type="EnsemblMetazoa" id="XP_019762154.1"/>
    </source>
</evidence>
<keyword evidence="4" id="KW-0677">Repeat</keyword>
<feature type="domain" description="Fibronectin type-III" evidence="14">
    <location>
        <begin position="1112"/>
        <end position="1208"/>
    </location>
</feature>
<dbReference type="Pfam" id="PF07679">
    <property type="entry name" value="I-set"/>
    <property type="match status" value="4"/>
</dbReference>
<feature type="compositionally biased region" description="Low complexity" evidence="10">
    <location>
        <begin position="1869"/>
        <end position="1890"/>
    </location>
</feature>
<dbReference type="Pfam" id="PF00041">
    <property type="entry name" value="fn3"/>
    <property type="match status" value="5"/>
</dbReference>
<keyword evidence="3 12" id="KW-0732">Signal</keyword>
<protein>
    <recommendedName>
        <fullName evidence="17">Down syndrome cell adhesion molecule-like protein Dscam2</fullName>
    </recommendedName>
</protein>
<dbReference type="SUPFAM" id="SSF48726">
    <property type="entry name" value="Immunoglobulin"/>
    <property type="match status" value="9"/>
</dbReference>
<dbReference type="InterPro" id="IPR056754">
    <property type="entry name" value="DSCAM/DSCAML_C"/>
</dbReference>
<keyword evidence="16" id="KW-1185">Reference proteome</keyword>
<dbReference type="Proteomes" id="UP000019118">
    <property type="component" value="Unassembled WGS sequence"/>
</dbReference>
<keyword evidence="8" id="KW-1015">Disulfide bond</keyword>
<feature type="domain" description="Fibronectin type-III" evidence="14">
    <location>
        <begin position="1501"/>
        <end position="1596"/>
    </location>
</feature>
<dbReference type="CDD" id="cd20958">
    <property type="entry name" value="IgI_5_Dscam"/>
    <property type="match status" value="1"/>
</dbReference>
<feature type="transmembrane region" description="Helical" evidence="11">
    <location>
        <begin position="1621"/>
        <end position="1644"/>
    </location>
</feature>
<dbReference type="InterPro" id="IPR021012">
    <property type="entry name" value="Dscam1_C"/>
</dbReference>
<dbReference type="InterPro" id="IPR003598">
    <property type="entry name" value="Ig_sub2"/>
</dbReference>
<accession>A0AAR5PM96</accession>
<feature type="region of interest" description="Disordered" evidence="10">
    <location>
        <begin position="1828"/>
        <end position="1946"/>
    </location>
</feature>
<feature type="chain" id="PRO_5043837730" description="Down syndrome cell adhesion molecule-like protein Dscam2" evidence="12">
    <location>
        <begin position="18"/>
        <end position="1979"/>
    </location>
</feature>
<dbReference type="EnsemblMetazoa" id="XM_019906595.1">
    <property type="protein sequence ID" value="XP_019762154.1"/>
    <property type="gene ID" value="LOC109539060"/>
</dbReference>
<evidence type="ECO:0000256" key="10">
    <source>
        <dbReference type="SAM" id="MobiDB-lite"/>
    </source>
</evidence>
<dbReference type="GO" id="GO:0042802">
    <property type="term" value="F:identical protein binding"/>
    <property type="evidence" value="ECO:0007669"/>
    <property type="project" value="UniProtKB-ARBA"/>
</dbReference>
<comment type="subcellular location">
    <subcellularLocation>
        <location evidence="1">Membrane</location>
        <topology evidence="1">Single-pass membrane protein</topology>
    </subcellularLocation>
</comment>
<dbReference type="FunFam" id="2.60.40.10:FF:000093">
    <property type="entry name" value="Down syndrome cell adhesion molecule, isoform B"/>
    <property type="match status" value="1"/>
</dbReference>
<name>A0AAR5PM96_DENPD</name>
<keyword evidence="9" id="KW-0393">Immunoglobulin domain</keyword>
<keyword evidence="7 11" id="KW-0472">Membrane</keyword>
<feature type="domain" description="Ig-like" evidence="13">
    <location>
        <begin position="1312"/>
        <end position="1402"/>
    </location>
</feature>
<dbReference type="PANTHER" id="PTHR10075:SF100">
    <property type="entry name" value="FASCICLIN-2"/>
    <property type="match status" value="1"/>
</dbReference>
<dbReference type="SUPFAM" id="SSF49265">
    <property type="entry name" value="Fibronectin type III"/>
    <property type="match status" value="3"/>
</dbReference>
<dbReference type="SMART" id="SM00060">
    <property type="entry name" value="FN3"/>
    <property type="match status" value="6"/>
</dbReference>
<dbReference type="FunFam" id="2.60.40.10:FF:000230">
    <property type="entry name" value="Down syndrome cell adhesion molecule, isoform D"/>
    <property type="match status" value="1"/>
</dbReference>
<dbReference type="InterPro" id="IPR003961">
    <property type="entry name" value="FN3_dom"/>
</dbReference>
<dbReference type="CDD" id="cd20956">
    <property type="entry name" value="IgI_4_Dscam"/>
    <property type="match status" value="1"/>
</dbReference>
<evidence type="ECO:0000256" key="6">
    <source>
        <dbReference type="ARBA" id="ARBA00022989"/>
    </source>
</evidence>
<dbReference type="InterPro" id="IPR013098">
    <property type="entry name" value="Ig_I-set"/>
</dbReference>
<dbReference type="CDD" id="cd00063">
    <property type="entry name" value="FN3"/>
    <property type="match status" value="6"/>
</dbReference>
<dbReference type="CDD" id="cd00096">
    <property type="entry name" value="Ig"/>
    <property type="match status" value="1"/>
</dbReference>
<dbReference type="InterPro" id="IPR007110">
    <property type="entry name" value="Ig-like_dom"/>
</dbReference>
<dbReference type="FunFam" id="2.60.40.10:FF:000324">
    <property type="entry name" value="Down syndrome cell adhesion molecule, isoform D"/>
    <property type="match status" value="1"/>
</dbReference>
<dbReference type="FunFam" id="2.60.40.10:FF:000308">
    <property type="entry name" value="Down syndrome cell adhesion molecule, isoform D"/>
    <property type="match status" value="1"/>
</dbReference>
<evidence type="ECO:0000256" key="4">
    <source>
        <dbReference type="ARBA" id="ARBA00022737"/>
    </source>
</evidence>
<feature type="domain" description="Ig-like" evidence="13">
    <location>
        <begin position="24"/>
        <end position="117"/>
    </location>
</feature>
<dbReference type="Gene3D" id="2.60.40.10">
    <property type="entry name" value="Immunoglobulins"/>
    <property type="match status" value="16"/>
</dbReference>
<evidence type="ECO:0000256" key="11">
    <source>
        <dbReference type="SAM" id="Phobius"/>
    </source>
</evidence>
<sequence>MLLGVLLVAFAVFSVRAEDDTAGPVFLKEPPNRVDFSNTTGAVVECSASGNPPPDIIWVRSDGSAVGDVPGLRQVLANGNLVFPPFRAEDYRQEVHAQVYACLAKNSVGSINSRDVNVRAVVKQFYETRVTDEFVLKGNTGILKCIVPSFVTDFVQVEAWVADDDSATYLYNPKEKSNKMDSKYLVLPSGELHIRDVGPEDGYKSYQCRTKHRLTGETRLSATKGRLVITEPTNNVAPKSTIRKYGGNVYQETNNGSDIIMPCDVSGFPLPKFRWYKFIEGTSRKQAVTLNDRVKQVAGTLIIREAKVEDSGKYLCVVNNSVGGESVETVLTVTAPLKASIEPKVQTVDFGRPAVFTCKFEGNPIKTVSWLKDGSKMEHTDAVLRIDAVRKEDKGMYQCFIRNDQESAEATGELKLGGRFEPPQIRHAFNEETVQPGNSVFLKCIASGNPTPEITWELYGRRLSNNDRFQIGQYVTVNGDIVSHLNITGIHTNDGGLYRCNANSKVGSADHSARINVYGLPFVRSMEKQAIVAGGTLIVHCPFAGHPVDTVVWERDGRLLPINRKQKVFPNGTLIIENVERASDQATYVCVAKNSQGYSARGSLDVQIMVPPQILPFEFAETTVRAGEVTSATCTVHKGDLPVNITWFHNNRLVDEKYGTYVQSRKKISSLSIDDVNEDHAGNYTCVAANTAGLDSYSTELYVNVPPRWILEPTDKAFAQGSDAAVECKADGFPKPVVTWKRATGVSPGDYKDFKPNNPDVRVEDGTLMINNIQKTNEGYYLCEAVNGIGSGLSAVVLISVQAPPHFEVKFRNQTSRRGDPAVLQCEAKGEKPIGILWNINNKRLEPKGDNRYTIREEILPNGVLSDLSIKRTERSDSAIFTCVATNAFGSDDTNINMIVQEVPEVPYGLKVLDKSGKTVQLSWVSPYDGNSPIKKYIIEYKPSKSNWEKSSERVLIPGDQTEAGIFTLRPATTYHIRIVAENEIGSSDPSDTVTIITAEEVPGGPPTDIRVEAEDQHTLIVYWKPPVRDHWNGDIQGYYVGYKLANTDKPYLFETVEFLREEERKEHHLKITSLKTYTQYSVVVQAFNKIGAGPTSEEYKANTAEGVPEQPPDKATCTTLTAQTIRVSWVSPPLTSANGVIKGYKVIYGPSDSWFDEKTKDTKITASSETILHGLKKYTNYSMEVLTYTSGGDGVRTSPIACQTEQDVPESPTAVKALVMSSDAILVSWKPPTEPNGIVEYYMVYYKVAGDNDEKPKSQKIVPNIRNQNLSFQAKGLDSNLKYEFWVTAATTIGEGQPSKKVNVSPSNSVPAKTASFDDRFTTTYKEDVTLPCLAVGVPPPQITWSIKGVKFNANTNDRVRQQPDGSLFIRDVTRTDAGEYSCKVENDYGQDSVTHQLIVNAPPRAPQISLMSTTTNSLSIKIKPHESDGEQVHGYTIHYKPEFGEWENVQVGPATDKYTLEKLLCGTRYQLYVTAYNSIGTGDPSDNLNPKTKGEKPIIPSADKFIEVNSNSITLHLSAWSDGGCPMLYFVIEHKKKISSEWIQVSNNVKPGQNFILLDLDPAVWYHLRVTAHNNAGFNVAEYEFATLTVTGGTIAPARDMPGMRMLFPWIPDWVEWNIAVPVAATVVVVVVGIVVICVALSRKAHGPLQTRLRSDCMYDVVYNQSCNAASTIDKRRPDLRDELGYIAPPNRKLPPVPGSNYNTCDRIKRGTALRAHYRSHSTWDPRQRHLYEELRSRRGSNETVHTHRGMDDEICPYATFHLLGFREEMDPTKAMQFQTFPHPHAGTMGPSGINTPHQIHSRNGSQSMPRQGNRRYDRVGSQVKFTGNGSIYSPGPEYDDPANCAPEDEQYGSQYGGYGAPYDQYGSRGSIGRRSLGSLRIPPTSSSPEPPPPPPRNHDPSFNDSKDSNEISEAECDRDQLINSRTYGEDDQVMRGNAKDGMTHEEMRKLIERKLNETGQTTAANGGLTAYDTMAV</sequence>
<dbReference type="GO" id="GO:0048812">
    <property type="term" value="P:neuron projection morphogenesis"/>
    <property type="evidence" value="ECO:0007669"/>
    <property type="project" value="UniProtKB-ARBA"/>
</dbReference>
<evidence type="ECO:0000256" key="2">
    <source>
        <dbReference type="ARBA" id="ARBA00022692"/>
    </source>
</evidence>
<dbReference type="FunFam" id="2.60.40.10:FF:000394">
    <property type="entry name" value="Down syndrome cell adhesion molecule, isoform J"/>
    <property type="match status" value="1"/>
</dbReference>
<dbReference type="FunFam" id="2.60.40.10:FF:000310">
    <property type="entry name" value="Down syndrome cell adhesion molecule, isoform D"/>
    <property type="match status" value="1"/>
</dbReference>
<dbReference type="Pfam" id="PF25059">
    <property type="entry name" value="FN3_DSCAM-DSCAML_C"/>
    <property type="match status" value="1"/>
</dbReference>
<dbReference type="GO" id="GO:0007155">
    <property type="term" value="P:cell adhesion"/>
    <property type="evidence" value="ECO:0007669"/>
    <property type="project" value="UniProtKB-KW"/>
</dbReference>
<organism evidence="15 16">
    <name type="scientific">Dendroctonus ponderosae</name>
    <name type="common">Mountain pine beetle</name>
    <dbReference type="NCBI Taxonomy" id="77166"/>
    <lineage>
        <taxon>Eukaryota</taxon>
        <taxon>Metazoa</taxon>
        <taxon>Ecdysozoa</taxon>
        <taxon>Arthropoda</taxon>
        <taxon>Hexapoda</taxon>
        <taxon>Insecta</taxon>
        <taxon>Pterygota</taxon>
        <taxon>Neoptera</taxon>
        <taxon>Endopterygota</taxon>
        <taxon>Coleoptera</taxon>
        <taxon>Polyphaga</taxon>
        <taxon>Cucujiformia</taxon>
        <taxon>Curculionidae</taxon>
        <taxon>Scolytinae</taxon>
        <taxon>Dendroctonus</taxon>
    </lineage>
</organism>
<keyword evidence="6 11" id="KW-1133">Transmembrane helix</keyword>
<feature type="domain" description="Ig-like" evidence="13">
    <location>
        <begin position="612"/>
        <end position="704"/>
    </location>
</feature>
<dbReference type="FunFam" id="2.60.40.10:FF:000719">
    <property type="entry name" value="nephrin isoform X1"/>
    <property type="match status" value="1"/>
</dbReference>
<evidence type="ECO:0000256" key="7">
    <source>
        <dbReference type="ARBA" id="ARBA00023136"/>
    </source>
</evidence>
<feature type="domain" description="Fibronectin type-III" evidence="14">
    <location>
        <begin position="906"/>
        <end position="1001"/>
    </location>
</feature>
<dbReference type="PROSITE" id="PS50853">
    <property type="entry name" value="FN3"/>
    <property type="match status" value="6"/>
</dbReference>
<evidence type="ECO:0000256" key="5">
    <source>
        <dbReference type="ARBA" id="ARBA00022889"/>
    </source>
</evidence>
<dbReference type="Pfam" id="PF12355">
    <property type="entry name" value="Dscam_C"/>
    <property type="match status" value="1"/>
</dbReference>
<dbReference type="InterPro" id="IPR003599">
    <property type="entry name" value="Ig_sub"/>
</dbReference>
<dbReference type="FunFam" id="2.60.40.10:FF:000017">
    <property type="entry name" value="Down syndrome cell adhesion molecule b"/>
    <property type="match status" value="2"/>
</dbReference>
<feature type="compositionally biased region" description="Basic and acidic residues" evidence="10">
    <location>
        <begin position="1899"/>
        <end position="1923"/>
    </location>
</feature>
<dbReference type="SMART" id="SM00408">
    <property type="entry name" value="IGc2"/>
    <property type="match status" value="9"/>
</dbReference>
<evidence type="ECO:0000256" key="3">
    <source>
        <dbReference type="ARBA" id="ARBA00022729"/>
    </source>
</evidence>
<feature type="domain" description="Ig-like" evidence="13">
    <location>
        <begin position="521"/>
        <end position="605"/>
    </location>
</feature>
<feature type="domain" description="Fibronectin type-III" evidence="14">
    <location>
        <begin position="1212"/>
        <end position="1310"/>
    </location>
</feature>
<dbReference type="InterPro" id="IPR036179">
    <property type="entry name" value="Ig-like_dom_sf"/>
</dbReference>
<evidence type="ECO:0000256" key="9">
    <source>
        <dbReference type="ARBA" id="ARBA00023319"/>
    </source>
</evidence>
<dbReference type="FunFam" id="2.60.40.10:FF:000498">
    <property type="entry name" value="Down syndrome cell adhesion molecule, isoform J"/>
    <property type="match status" value="1"/>
</dbReference>
<dbReference type="PANTHER" id="PTHR10075">
    <property type="entry name" value="BASIGIN RELATED"/>
    <property type="match status" value="1"/>
</dbReference>
<evidence type="ECO:0000256" key="12">
    <source>
        <dbReference type="SAM" id="SignalP"/>
    </source>
</evidence>
<feature type="domain" description="Ig-like" evidence="13">
    <location>
        <begin position="805"/>
        <end position="897"/>
    </location>
</feature>
<feature type="domain" description="Fibronectin type-III" evidence="14">
    <location>
        <begin position="1006"/>
        <end position="1107"/>
    </location>
</feature>
<evidence type="ECO:0000256" key="8">
    <source>
        <dbReference type="ARBA" id="ARBA00023157"/>
    </source>
</evidence>
<dbReference type="SMART" id="SM00409">
    <property type="entry name" value="IG"/>
    <property type="match status" value="10"/>
</dbReference>
<feature type="domain" description="Ig-like" evidence="13">
    <location>
        <begin position="238"/>
        <end position="332"/>
    </location>
</feature>
<dbReference type="Pfam" id="PF13927">
    <property type="entry name" value="Ig_3"/>
    <property type="match status" value="4"/>
</dbReference>
<proteinExistence type="predicted"/>
<reference evidence="15" key="2">
    <citation type="submission" date="2024-08" db="UniProtKB">
        <authorList>
            <consortium name="EnsemblMetazoa"/>
        </authorList>
    </citation>
    <scope>IDENTIFICATION</scope>
</reference>
<evidence type="ECO:0000256" key="1">
    <source>
        <dbReference type="ARBA" id="ARBA00004167"/>
    </source>
</evidence>
<evidence type="ECO:0000313" key="16">
    <source>
        <dbReference type="Proteomes" id="UP000019118"/>
    </source>
</evidence>
<feature type="compositionally biased region" description="Polar residues" evidence="10">
    <location>
        <begin position="1802"/>
        <end position="1813"/>
    </location>
</feature>
<dbReference type="InterPro" id="IPR036116">
    <property type="entry name" value="FN3_sf"/>
</dbReference>